<dbReference type="InterPro" id="IPR027417">
    <property type="entry name" value="P-loop_NTPase"/>
</dbReference>
<dbReference type="SUPFAM" id="SSF52540">
    <property type="entry name" value="P-loop containing nucleoside triphosphate hydrolases"/>
    <property type="match status" value="1"/>
</dbReference>
<comment type="caution">
    <text evidence="1">The sequence shown here is derived from an EMBL/GenBank/DDBJ whole genome shotgun (WGS) entry which is preliminary data.</text>
</comment>
<protein>
    <recommendedName>
        <fullName evidence="3">NadR/Ttd14 AAA domain-containing protein</fullName>
    </recommendedName>
</protein>
<dbReference type="Proteomes" id="UP001610861">
    <property type="component" value="Unassembled WGS sequence"/>
</dbReference>
<proteinExistence type="predicted"/>
<name>A0ABW7QIX4_9MICO</name>
<dbReference type="EMBL" id="JBIQWL010000020">
    <property type="protein sequence ID" value="MFH8253259.1"/>
    <property type="molecule type" value="Genomic_DNA"/>
</dbReference>
<evidence type="ECO:0000313" key="2">
    <source>
        <dbReference type="Proteomes" id="UP001610861"/>
    </source>
</evidence>
<dbReference type="RefSeq" id="WP_397558684.1">
    <property type="nucleotide sequence ID" value="NZ_JBIQWL010000020.1"/>
</dbReference>
<gene>
    <name evidence="1" type="ORF">ACH3VR_23030</name>
</gene>
<accession>A0ABW7QIX4</accession>
<reference evidence="1 2" key="1">
    <citation type="submission" date="2024-09" db="EMBL/GenBank/DDBJ databases">
        <authorList>
            <person name="Pan X."/>
        </authorList>
    </citation>
    <scope>NUCLEOTIDE SEQUENCE [LARGE SCALE GENOMIC DNA]</scope>
    <source>
        <strain evidence="1 2">B2969</strain>
    </source>
</reference>
<evidence type="ECO:0008006" key="3">
    <source>
        <dbReference type="Google" id="ProtNLM"/>
    </source>
</evidence>
<dbReference type="Gene3D" id="3.40.50.300">
    <property type="entry name" value="P-loop containing nucleotide triphosphate hydrolases"/>
    <property type="match status" value="1"/>
</dbReference>
<sequence>MRIVVSGTHASGKSTLISDFAARHPEFAVLPDPYEVIDEEWDGPSAAMFAAQLRVAADRLTSGEFGPRLIAERGPLDFLAYLMALDDRMGASLAPDFLERSRMITAKALSHVDLLAVLPLTTVDGIAPGADEHLELRDAMDEILLELIDDPDLVGARARTVEIVGTRSERLSALEAHVGEARR</sequence>
<evidence type="ECO:0000313" key="1">
    <source>
        <dbReference type="EMBL" id="MFH8253259.1"/>
    </source>
</evidence>
<keyword evidence="2" id="KW-1185">Reference proteome</keyword>
<organism evidence="1 2">
    <name type="scientific">Microbacterium alkaliflavum</name>
    <dbReference type="NCBI Taxonomy" id="3248839"/>
    <lineage>
        <taxon>Bacteria</taxon>
        <taxon>Bacillati</taxon>
        <taxon>Actinomycetota</taxon>
        <taxon>Actinomycetes</taxon>
        <taxon>Micrococcales</taxon>
        <taxon>Microbacteriaceae</taxon>
        <taxon>Microbacterium</taxon>
    </lineage>
</organism>